<sequence length="1482" mass="169873">MDSIYTCTKAGSQGNKHMDNTEEREEIIKMWKQIDEKLEGKAESFNLTSLNVKSILHRIIKNPEVIPIVMGLDRSSAVTDTDMKFTRSKKLSSDQGTLNGKKEVNIVARTSRTFLDIDYSNEDDDDDYIPEQDKDVSDNETNYKIDSPQASLKIDANEIEVPINDHIVTPAFHTRSKQQIASSDEIPDFGDDVLLYTAVDDPEYVEFISNLNDPSKYAVDEYEDSEYNFLSDVEIEDTAEEKELLKNRAIEIPLREVENLLQDLIEARLLPSPEHLEQTFQSVKDENNSSSLVVRNEHKLNAKKTEQISQEACPSETMQPLTVLVNATLEDLRNISTSSSSLLHASLENPPRFSLCELEQLIAQLEKHVQLLTQFAVSCYFEKPMITMYNAFQAMINELNNCCLKRPEHSLFNIRNLESCISTCHDAINCESIDDFRSACEKRGKMEFPLPETMFVLSRSRAMLYPELLPQVRMKVFPSFHPYFTREEDGLLALGLYQFGHMQKHGGLRSRYSLIRKHLLPNKMQSQIRLHLKNFRNSKEFIHTLFDKAQKEMVNMVFPLENRSTAVFGPPYSWSYHFQPKWLQKLIEKQQYGLKCESFGIDRIDIASIADEKDSVSKDPLVLNHDYATSFTEYDATNARNDLFHRLTTTEVVSRADIISSEAILVDKNVVNGMSTLSNSDTQKLPLNPSHSRFMSPGYEEPLDLSQKKVISAKQFMSPTYEEPLDLSQKEVISVNEGSLFFASESAELTKTTLIKPVRFAPFKKVYRTKESPVYHSDESTNFSENKVEIVDRSDYNTTSSVTGKEKSETDFAMSTESSWLSFQGLRKEECSDKDVSDLDSLVPKNPTGDPDSFDSVRWMSTISEHFSDLIKSNMEDKEIQCDLADVECNSESMKISQIVEKSKITENEQLDVETSVRNARCREFDSVANNEKVRETKQEQNEQTVSDITNEGNETGQDQQQSQQLPSTSDEKLSVGQEGDGSDGEDSGSVKADKKRKRMHSRKQRLRDGLYGILNAEHRALQEKCMAQVIFDDFKQRMFMHQDKVRAIYQLITGNSKPSEMFESMHNILENEHEPLYFLLSFVFPQDLLPKSILENPIRKAYGIALEMIYNIEAFMSFVSSRLSARSIFRNLREIGFHCTCETFESRLSETIGSKSPLWDVISQNIPTRTYEAIHAVADFDYVDLDNWKKMDAPFEIVDLTAAIGPETEKLRSGIFIGYLRSLYTERNFKNDYKLYRDHKWCFILHFRGKLYEVNAEWKPTKNTPRASIRRRPTTKKAEKFKCKKLGKEESKIGLKTSGLSVTSQAEMSSQLTRKRTGPRLLRLETSKRRRKCPTKERRTTTVDRTNETKIADNVIGCGGTVRKNLADNLVDNMEKTCCTQVAVPVNSSNQLTSLQNPIEYEKTFRAISNSNREWTVDQDRKILYVYREHELDVGAALSKMQLELPDIPYNDLKQRLEFLLTLLQHIEEADNASVSQCDGL</sequence>
<evidence type="ECO:0000256" key="1">
    <source>
        <dbReference type="ARBA" id="ARBA00023015"/>
    </source>
</evidence>
<feature type="compositionally biased region" description="Basic residues" evidence="4">
    <location>
        <begin position="994"/>
        <end position="1004"/>
    </location>
</feature>
<dbReference type="OMA" id="WKHMDEK"/>
<evidence type="ECO:0000256" key="3">
    <source>
        <dbReference type="ARBA" id="ARBA00023242"/>
    </source>
</evidence>
<dbReference type="WBParaSite" id="TCLT_0000870401-mRNA-1">
    <property type="protein sequence ID" value="TCLT_0000870401-mRNA-1"/>
    <property type="gene ID" value="TCLT_0000870401"/>
</dbReference>
<feature type="compositionally biased region" description="Basic and acidic residues" evidence="4">
    <location>
        <begin position="131"/>
        <end position="143"/>
    </location>
</feature>
<dbReference type="InterPro" id="IPR052435">
    <property type="entry name" value="YY1-Transcr_Regul"/>
</dbReference>
<keyword evidence="6" id="KW-1185">Reference proteome</keyword>
<feature type="compositionally biased region" description="Acidic residues" evidence="4">
    <location>
        <begin position="120"/>
        <end position="130"/>
    </location>
</feature>
<dbReference type="OrthoDB" id="6257037at2759"/>
<dbReference type="GO" id="GO:0005634">
    <property type="term" value="C:nucleus"/>
    <property type="evidence" value="ECO:0007669"/>
    <property type="project" value="TreeGrafter"/>
</dbReference>
<protein>
    <submittedName>
        <fullName evidence="7">GON-4-like protein</fullName>
    </submittedName>
</protein>
<feature type="region of interest" description="Disordered" evidence="4">
    <location>
        <begin position="120"/>
        <end position="143"/>
    </location>
</feature>
<name>A0A0N5D6N6_THECL</name>
<dbReference type="GO" id="GO:0006355">
    <property type="term" value="P:regulation of DNA-templated transcription"/>
    <property type="evidence" value="ECO:0007669"/>
    <property type="project" value="TreeGrafter"/>
</dbReference>
<keyword evidence="2" id="KW-0804">Transcription</keyword>
<reference evidence="7" key="1">
    <citation type="submission" date="2017-02" db="UniProtKB">
        <authorList>
            <consortium name="WormBaseParasite"/>
        </authorList>
    </citation>
    <scope>IDENTIFICATION</scope>
</reference>
<dbReference type="PANTHER" id="PTHR16088:SF3">
    <property type="entry name" value="GON-4-LIKE PROTEIN"/>
    <property type="match status" value="1"/>
</dbReference>
<evidence type="ECO:0000313" key="7">
    <source>
        <dbReference type="WBParaSite" id="TCLT_0000870401-mRNA-1"/>
    </source>
</evidence>
<keyword evidence="1" id="KW-0805">Transcription regulation</keyword>
<feature type="region of interest" description="Disordered" evidence="4">
    <location>
        <begin position="1"/>
        <end position="20"/>
    </location>
</feature>
<accession>A0A0N5D6N6</accession>
<gene>
    <name evidence="5" type="ORF">TCLT_LOCUS8693</name>
</gene>
<organism evidence="7">
    <name type="scientific">Thelazia callipaeda</name>
    <name type="common">Oriental eyeworm</name>
    <name type="synonym">Parasitic nematode</name>
    <dbReference type="NCBI Taxonomy" id="103827"/>
    <lineage>
        <taxon>Eukaryota</taxon>
        <taxon>Metazoa</taxon>
        <taxon>Ecdysozoa</taxon>
        <taxon>Nematoda</taxon>
        <taxon>Chromadorea</taxon>
        <taxon>Rhabditida</taxon>
        <taxon>Spirurina</taxon>
        <taxon>Spiruromorpha</taxon>
        <taxon>Thelazioidea</taxon>
        <taxon>Thelaziidae</taxon>
        <taxon>Thelazia</taxon>
    </lineage>
</organism>
<proteinExistence type="predicted"/>
<evidence type="ECO:0000256" key="2">
    <source>
        <dbReference type="ARBA" id="ARBA00023163"/>
    </source>
</evidence>
<dbReference type="STRING" id="103827.A0A0N5D6N6"/>
<feature type="compositionally biased region" description="Basic and acidic residues" evidence="4">
    <location>
        <begin position="931"/>
        <end position="941"/>
    </location>
</feature>
<dbReference type="Proteomes" id="UP000276776">
    <property type="component" value="Unassembled WGS sequence"/>
</dbReference>
<dbReference type="PANTHER" id="PTHR16088">
    <property type="entry name" value="YY1 ASSOCIATED PROTEIN-RELATED"/>
    <property type="match status" value="1"/>
</dbReference>
<feature type="compositionally biased region" description="Polar residues" evidence="4">
    <location>
        <begin position="942"/>
        <end position="957"/>
    </location>
</feature>
<feature type="compositionally biased region" description="Polar residues" evidence="4">
    <location>
        <begin position="1"/>
        <end position="15"/>
    </location>
</feature>
<keyword evidence="3" id="KW-0539">Nucleus</keyword>
<evidence type="ECO:0000313" key="5">
    <source>
        <dbReference type="EMBL" id="VDN06271.1"/>
    </source>
</evidence>
<reference evidence="5 6" key="2">
    <citation type="submission" date="2018-11" db="EMBL/GenBank/DDBJ databases">
        <authorList>
            <consortium name="Pathogen Informatics"/>
        </authorList>
    </citation>
    <scope>NUCLEOTIDE SEQUENCE [LARGE SCALE GENOMIC DNA]</scope>
</reference>
<feature type="region of interest" description="Disordered" evidence="4">
    <location>
        <begin position="931"/>
        <end position="1004"/>
    </location>
</feature>
<evidence type="ECO:0000256" key="4">
    <source>
        <dbReference type="SAM" id="MobiDB-lite"/>
    </source>
</evidence>
<dbReference type="EMBL" id="UYYF01004670">
    <property type="protein sequence ID" value="VDN06271.1"/>
    <property type="molecule type" value="Genomic_DNA"/>
</dbReference>
<dbReference type="GO" id="GO:0003712">
    <property type="term" value="F:transcription coregulator activity"/>
    <property type="evidence" value="ECO:0007669"/>
    <property type="project" value="TreeGrafter"/>
</dbReference>
<evidence type="ECO:0000313" key="6">
    <source>
        <dbReference type="Proteomes" id="UP000276776"/>
    </source>
</evidence>